<organism evidence="2 3">
    <name type="scientific">Intestinimonas massiliensis</name>
    <name type="common">ex Afouda et al. 2020</name>
    <dbReference type="NCBI Taxonomy" id="1673721"/>
    <lineage>
        <taxon>Bacteria</taxon>
        <taxon>Bacillati</taxon>
        <taxon>Bacillota</taxon>
        <taxon>Clostridia</taxon>
        <taxon>Eubacteriales</taxon>
        <taxon>Intestinimonas</taxon>
    </lineage>
</organism>
<comment type="caution">
    <text evidence="2">The sequence shown here is derived from an EMBL/GenBank/DDBJ whole genome shotgun (WGS) entry which is preliminary data.</text>
</comment>
<dbReference type="RefSeq" id="WP_256304165.1">
    <property type="nucleotide sequence ID" value="NZ_JANFYS010000020.1"/>
</dbReference>
<gene>
    <name evidence="2" type="ORF">NE579_10110</name>
</gene>
<accession>A0AAW5JNR4</accession>
<name>A0AAW5JNR4_9FIRM</name>
<keyword evidence="1" id="KW-0812">Transmembrane</keyword>
<dbReference type="Proteomes" id="UP001204562">
    <property type="component" value="Unassembled WGS sequence"/>
</dbReference>
<keyword evidence="1" id="KW-0472">Membrane</keyword>
<evidence type="ECO:0000313" key="3">
    <source>
        <dbReference type="Proteomes" id="UP001204562"/>
    </source>
</evidence>
<proteinExistence type="predicted"/>
<sequence length="67" mass="7500">MKKTMAIVMAVMLASLLFVFVQALRIHVAFNLPERILQMLPYLLTLAMLIGFGRRVRGPQAAGDIKD</sequence>
<protein>
    <submittedName>
        <fullName evidence="2">Uncharacterized protein</fullName>
    </submittedName>
</protein>
<dbReference type="AlphaFoldDB" id="A0AAW5JNR4"/>
<evidence type="ECO:0000256" key="1">
    <source>
        <dbReference type="SAM" id="Phobius"/>
    </source>
</evidence>
<evidence type="ECO:0000313" key="2">
    <source>
        <dbReference type="EMBL" id="MCQ4770817.1"/>
    </source>
</evidence>
<keyword evidence="1" id="KW-1133">Transmembrane helix</keyword>
<feature type="transmembrane region" description="Helical" evidence="1">
    <location>
        <begin position="35"/>
        <end position="52"/>
    </location>
</feature>
<dbReference type="EMBL" id="JANFYS010000020">
    <property type="protein sequence ID" value="MCQ4770817.1"/>
    <property type="molecule type" value="Genomic_DNA"/>
</dbReference>
<reference evidence="2" key="1">
    <citation type="submission" date="2022-06" db="EMBL/GenBank/DDBJ databases">
        <title>Isolation of gut microbiota from human fecal samples.</title>
        <authorList>
            <person name="Pamer E.G."/>
            <person name="Barat B."/>
            <person name="Waligurski E."/>
            <person name="Medina S."/>
            <person name="Paddock L."/>
            <person name="Mostad J."/>
        </authorList>
    </citation>
    <scope>NUCLEOTIDE SEQUENCE</scope>
    <source>
        <strain evidence="2">DFI.9.91</strain>
    </source>
</reference>